<dbReference type="OrthoDB" id="5876675at2759"/>
<feature type="region of interest" description="Disordered" evidence="2">
    <location>
        <begin position="112"/>
        <end position="140"/>
    </location>
</feature>
<feature type="compositionally biased region" description="Low complexity" evidence="2">
    <location>
        <begin position="205"/>
        <end position="219"/>
    </location>
</feature>
<keyword evidence="6" id="KW-1185">Reference proteome</keyword>
<dbReference type="InterPro" id="IPR002486">
    <property type="entry name" value="Col_cuticle_N"/>
</dbReference>
<accession>A0A0D8Y2U1</accession>
<dbReference type="PANTHER" id="PTHR24637:SF236">
    <property type="entry name" value="NEMATODE CUTICLE COLLAGEN N-TERMINAL DOMAIN-CONTAINING PROTEIN"/>
    <property type="match status" value="1"/>
</dbReference>
<evidence type="ECO:0000313" key="6">
    <source>
        <dbReference type="Proteomes" id="UP000053766"/>
    </source>
</evidence>
<evidence type="ECO:0000313" key="5">
    <source>
        <dbReference type="EMBL" id="KJH48891.1"/>
    </source>
</evidence>
<dbReference type="PANTHER" id="PTHR24637">
    <property type="entry name" value="COLLAGEN"/>
    <property type="match status" value="1"/>
</dbReference>
<dbReference type="STRING" id="29172.A0A0D8Y2U1"/>
<dbReference type="Pfam" id="PF01391">
    <property type="entry name" value="Collagen"/>
    <property type="match status" value="2"/>
</dbReference>
<feature type="compositionally biased region" description="Low complexity" evidence="2">
    <location>
        <begin position="240"/>
        <end position="250"/>
    </location>
</feature>
<dbReference type="GO" id="GO:0042302">
    <property type="term" value="F:structural constituent of cuticle"/>
    <property type="evidence" value="ECO:0007669"/>
    <property type="project" value="InterPro"/>
</dbReference>
<evidence type="ECO:0000259" key="4">
    <source>
        <dbReference type="SMART" id="SM01088"/>
    </source>
</evidence>
<dbReference type="GO" id="GO:0005581">
    <property type="term" value="C:collagen trimer"/>
    <property type="evidence" value="ECO:0007669"/>
    <property type="project" value="UniProtKB-KW"/>
</dbReference>
<feature type="domain" description="Nematode cuticle collagen N-terminal" evidence="4">
    <location>
        <begin position="6"/>
        <end position="58"/>
    </location>
</feature>
<protein>
    <submittedName>
        <fullName evidence="5">Nematode cuticle collagen domain protein</fullName>
    </submittedName>
</protein>
<feature type="region of interest" description="Disordered" evidence="2">
    <location>
        <begin position="152"/>
        <end position="287"/>
    </location>
</feature>
<proteinExistence type="predicted"/>
<keyword evidence="3" id="KW-0472">Membrane</keyword>
<evidence type="ECO:0000256" key="2">
    <source>
        <dbReference type="SAM" id="MobiDB-lite"/>
    </source>
</evidence>
<keyword evidence="3" id="KW-1133">Transmembrane helix</keyword>
<feature type="compositionally biased region" description="Pro residues" evidence="2">
    <location>
        <begin position="228"/>
        <end position="238"/>
    </location>
</feature>
<sequence length="469" mass="47484">MSVQNYVITTTYVGSVIAITAALCVTVTLISDINSFYDDVTAEMTQFKDYADDAWKQMLKTTAKGDRHPIVVTMARVRRDYQKPPTGIHDVKSNASGEDQCGCAAKATHCPPGPPGPPGKPGIPGENGERGDDGKPGLSGVEELANQLVGGDCIKCPAGPPGSPGPDGPIGPKGPSGNPGKDGIAGENGKPGPPGPPGAPGPKGKPGIAGIPGKPGNPGTRSMNEPGLPGPPGPPGPRGPTGKPGESSGKGAPGPPGPPGPPGKDGNPGLDGAIGEKGLNGPPGSDAAYCPCPPRTMINEGSGALAAEASVVVGAKLEKRKISAVEQVAEDATVVTGVKAEEKNISISTVDQVDQVNEVSAILAGVDVEKVSSLEVNETNETLATTSTASNKNQKKTSTSAAPVEVNVIKNSIVGKVEKSIKRNIESKADSPIAPAEQIGEAPPPAPTVPSPGFPTSLLRLQRFFKRFY</sequence>
<dbReference type="EMBL" id="KN716252">
    <property type="protein sequence ID" value="KJH48891.1"/>
    <property type="molecule type" value="Genomic_DNA"/>
</dbReference>
<feature type="transmembrane region" description="Helical" evidence="3">
    <location>
        <begin position="12"/>
        <end position="31"/>
    </location>
</feature>
<reference evidence="6" key="2">
    <citation type="journal article" date="2016" name="Sci. Rep.">
        <title>Dictyocaulus viviparus genome, variome and transcriptome elucidate lungworm biology and support future intervention.</title>
        <authorList>
            <person name="McNulty S.N."/>
            <person name="Strube C."/>
            <person name="Rosa B.A."/>
            <person name="Martin J.C."/>
            <person name="Tyagi R."/>
            <person name="Choi Y.J."/>
            <person name="Wang Q."/>
            <person name="Hallsworth Pepin K."/>
            <person name="Zhang X."/>
            <person name="Ozersky P."/>
            <person name="Wilson R.K."/>
            <person name="Sternberg P.W."/>
            <person name="Gasser R.B."/>
            <person name="Mitreva M."/>
        </authorList>
    </citation>
    <scope>NUCLEOTIDE SEQUENCE [LARGE SCALE GENOMIC DNA]</scope>
    <source>
        <strain evidence="6">HannoverDv2000</strain>
    </source>
</reference>
<gene>
    <name evidence="5" type="ORF">DICVIV_04966</name>
</gene>
<feature type="compositionally biased region" description="Pro residues" evidence="2">
    <location>
        <begin position="112"/>
        <end position="121"/>
    </location>
</feature>
<dbReference type="Proteomes" id="UP000053766">
    <property type="component" value="Unassembled WGS sequence"/>
</dbReference>
<feature type="compositionally biased region" description="Pro residues" evidence="2">
    <location>
        <begin position="191"/>
        <end position="200"/>
    </location>
</feature>
<keyword evidence="1" id="KW-0677">Repeat</keyword>
<feature type="compositionally biased region" description="Pro residues" evidence="2">
    <location>
        <begin position="253"/>
        <end position="262"/>
    </location>
</feature>
<feature type="region of interest" description="Disordered" evidence="2">
    <location>
        <begin position="425"/>
        <end position="454"/>
    </location>
</feature>
<organism evidence="5 6">
    <name type="scientific">Dictyocaulus viviparus</name>
    <name type="common">Bovine lungworm</name>
    <dbReference type="NCBI Taxonomy" id="29172"/>
    <lineage>
        <taxon>Eukaryota</taxon>
        <taxon>Metazoa</taxon>
        <taxon>Ecdysozoa</taxon>
        <taxon>Nematoda</taxon>
        <taxon>Chromadorea</taxon>
        <taxon>Rhabditida</taxon>
        <taxon>Rhabditina</taxon>
        <taxon>Rhabditomorpha</taxon>
        <taxon>Strongyloidea</taxon>
        <taxon>Metastrongylidae</taxon>
        <taxon>Dictyocaulus</taxon>
    </lineage>
</organism>
<feature type="compositionally biased region" description="Pro residues" evidence="2">
    <location>
        <begin position="158"/>
        <end position="169"/>
    </location>
</feature>
<name>A0A0D8Y2U1_DICVI</name>
<evidence type="ECO:0000256" key="3">
    <source>
        <dbReference type="SAM" id="Phobius"/>
    </source>
</evidence>
<evidence type="ECO:0000256" key="1">
    <source>
        <dbReference type="ARBA" id="ARBA00022737"/>
    </source>
</evidence>
<keyword evidence="3" id="KW-0812">Transmembrane</keyword>
<keyword evidence="5" id="KW-0176">Collagen</keyword>
<reference evidence="5 6" key="1">
    <citation type="submission" date="2013-11" db="EMBL/GenBank/DDBJ databases">
        <title>Draft genome of the bovine lungworm Dictyocaulus viviparus.</title>
        <authorList>
            <person name="Mitreva M."/>
        </authorList>
    </citation>
    <scope>NUCLEOTIDE SEQUENCE [LARGE SCALE GENOMIC DNA]</scope>
    <source>
        <strain evidence="5 6">HannoverDv2000</strain>
    </source>
</reference>
<feature type="compositionally biased region" description="Pro residues" evidence="2">
    <location>
        <begin position="442"/>
        <end position="453"/>
    </location>
</feature>
<dbReference type="AlphaFoldDB" id="A0A0D8Y2U1"/>
<dbReference type="SMART" id="SM01088">
    <property type="entry name" value="Col_cuticle_N"/>
    <property type="match status" value="1"/>
</dbReference>
<dbReference type="InterPro" id="IPR008160">
    <property type="entry name" value="Collagen"/>
</dbReference>
<dbReference type="Pfam" id="PF01484">
    <property type="entry name" value="Col_cuticle_N"/>
    <property type="match status" value="1"/>
</dbReference>